<evidence type="ECO:0000313" key="14">
    <source>
        <dbReference type="EMBL" id="CAB4707304.1"/>
    </source>
</evidence>
<dbReference type="InterPro" id="IPR029028">
    <property type="entry name" value="Alpha/beta_knot_MTases"/>
</dbReference>
<reference evidence="15" key="1">
    <citation type="submission" date="2020-05" db="EMBL/GenBank/DDBJ databases">
        <authorList>
            <person name="Chiriac C."/>
            <person name="Salcher M."/>
            <person name="Ghai R."/>
            <person name="Kavagutti S V."/>
        </authorList>
    </citation>
    <scope>NUCLEOTIDE SEQUENCE</scope>
</reference>
<evidence type="ECO:0000256" key="1">
    <source>
        <dbReference type="ARBA" id="ARBA00004496"/>
    </source>
</evidence>
<dbReference type="PIRSF" id="PIRSF015601">
    <property type="entry name" value="MTase_slr0722"/>
    <property type="match status" value="1"/>
</dbReference>
<dbReference type="EC" id="2.1.1.193" evidence="3"/>
<dbReference type="PANTHER" id="PTHR30027:SF3">
    <property type="entry name" value="16S RRNA (URACIL(1498)-N(3))-METHYLTRANSFERASE"/>
    <property type="match status" value="1"/>
</dbReference>
<dbReference type="GO" id="GO:0070042">
    <property type="term" value="F:rRNA (uridine-N3-)-methyltransferase activity"/>
    <property type="evidence" value="ECO:0007669"/>
    <property type="project" value="TreeGrafter"/>
</dbReference>
<evidence type="ECO:0000256" key="4">
    <source>
        <dbReference type="ARBA" id="ARBA00022490"/>
    </source>
</evidence>
<comment type="function">
    <text evidence="9">Specifically methylates the N3 position of the uracil ring of uridine 1498 (m3U1498) in 16S rRNA. Acts on the fully assembled 30S ribosomal subunit.</text>
</comment>
<keyword evidence="5" id="KW-0698">rRNA processing</keyword>
<dbReference type="InterPro" id="IPR006700">
    <property type="entry name" value="RsmE"/>
</dbReference>
<evidence type="ECO:0000313" key="17">
    <source>
        <dbReference type="EMBL" id="CAB4840965.1"/>
    </source>
</evidence>
<evidence type="ECO:0000256" key="3">
    <source>
        <dbReference type="ARBA" id="ARBA00012328"/>
    </source>
</evidence>
<dbReference type="Gene3D" id="2.40.240.20">
    <property type="entry name" value="Hypothetical PUA domain-like, domain 1"/>
    <property type="match status" value="1"/>
</dbReference>
<dbReference type="EMBL" id="CAFBRB010000009">
    <property type="protein sequence ID" value="CAB5071564.1"/>
    <property type="molecule type" value="Genomic_DNA"/>
</dbReference>
<dbReference type="PANTHER" id="PTHR30027">
    <property type="entry name" value="RIBOSOMAL RNA SMALL SUBUNIT METHYLTRANSFERASE E"/>
    <property type="match status" value="1"/>
</dbReference>
<dbReference type="InterPro" id="IPR046886">
    <property type="entry name" value="RsmE_MTase_dom"/>
</dbReference>
<evidence type="ECO:0000259" key="11">
    <source>
        <dbReference type="Pfam" id="PF04452"/>
    </source>
</evidence>
<evidence type="ECO:0000256" key="8">
    <source>
        <dbReference type="ARBA" id="ARBA00022691"/>
    </source>
</evidence>
<dbReference type="InterPro" id="IPR046887">
    <property type="entry name" value="RsmE_PUA-like"/>
</dbReference>
<dbReference type="Pfam" id="PF04452">
    <property type="entry name" value="Methyltrans_RNA"/>
    <property type="match status" value="1"/>
</dbReference>
<dbReference type="GO" id="GO:0070475">
    <property type="term" value="P:rRNA base methylation"/>
    <property type="evidence" value="ECO:0007669"/>
    <property type="project" value="TreeGrafter"/>
</dbReference>
<dbReference type="EMBL" id="CAFAZX010000012">
    <property type="protein sequence ID" value="CAB4840965.1"/>
    <property type="molecule type" value="Genomic_DNA"/>
</dbReference>
<feature type="domain" description="Ribosomal RNA small subunit methyltransferase E PUA-like" evidence="12">
    <location>
        <begin position="21"/>
        <end position="66"/>
    </location>
</feature>
<dbReference type="AlphaFoldDB" id="A0A6J6VKN9"/>
<sequence length="240" mass="25775">MLTLFLVDNLPIEISQIYVMDGDDGHHAARVLRVEPGEELLLSDGKGSWSRVRVTQVDKKSITTVVVETGTQRALPITITVIQALTKGDRAKEAIELLTESGVDIIIPWQSLRSIGKAEAGVEKLRTTARESSKQSRRFWVPEVRDVATTKEVLGFIASADIAIVLHESAVGKFSEAILTKSDPKSVVIVIGPEGGLTDEELELLQGAGAKVAVLGRPILRSAHAGIAAVSAVNSALKIW</sequence>
<dbReference type="InterPro" id="IPR029026">
    <property type="entry name" value="tRNA_m1G_MTases_N"/>
</dbReference>
<evidence type="ECO:0000256" key="6">
    <source>
        <dbReference type="ARBA" id="ARBA00022603"/>
    </source>
</evidence>
<organism evidence="15">
    <name type="scientific">freshwater metagenome</name>
    <dbReference type="NCBI Taxonomy" id="449393"/>
    <lineage>
        <taxon>unclassified sequences</taxon>
        <taxon>metagenomes</taxon>
        <taxon>ecological metagenomes</taxon>
    </lineage>
</organism>
<gene>
    <name evidence="13" type="ORF">UFOPK2254_00095</name>
    <name evidence="14" type="ORF">UFOPK2646_00774</name>
    <name evidence="15" type="ORF">UFOPK2907_00666</name>
    <name evidence="16" type="ORF">UFOPK3197_00531</name>
    <name evidence="17" type="ORF">UFOPK3241_00357</name>
    <name evidence="18" type="ORF">UFOPK4265_00534</name>
    <name evidence="19" type="ORF">UFOPK4401_00179</name>
</gene>
<evidence type="ECO:0000259" key="12">
    <source>
        <dbReference type="Pfam" id="PF20260"/>
    </source>
</evidence>
<dbReference type="EMBL" id="CAFBQK010000051">
    <property type="protein sequence ID" value="CAB5049480.1"/>
    <property type="molecule type" value="Genomic_DNA"/>
</dbReference>
<comment type="catalytic activity">
    <reaction evidence="10">
        <text>uridine(1498) in 16S rRNA + S-adenosyl-L-methionine = N(3)-methyluridine(1498) in 16S rRNA + S-adenosyl-L-homocysteine + H(+)</text>
        <dbReference type="Rhea" id="RHEA:42920"/>
        <dbReference type="Rhea" id="RHEA-COMP:10283"/>
        <dbReference type="Rhea" id="RHEA-COMP:10284"/>
        <dbReference type="ChEBI" id="CHEBI:15378"/>
        <dbReference type="ChEBI" id="CHEBI:57856"/>
        <dbReference type="ChEBI" id="CHEBI:59789"/>
        <dbReference type="ChEBI" id="CHEBI:65315"/>
        <dbReference type="ChEBI" id="CHEBI:74502"/>
        <dbReference type="EC" id="2.1.1.193"/>
    </reaction>
</comment>
<proteinExistence type="inferred from homology"/>
<feature type="domain" description="Ribosomal RNA small subunit methyltransferase E methyltransferase" evidence="11">
    <location>
        <begin position="75"/>
        <end position="233"/>
    </location>
</feature>
<comment type="similarity">
    <text evidence="2">Belongs to the RNA methyltransferase RsmE family.</text>
</comment>
<dbReference type="NCBIfam" id="NF008693">
    <property type="entry name" value="PRK11713.2-3"/>
    <property type="match status" value="1"/>
</dbReference>
<protein>
    <recommendedName>
        <fullName evidence="3">16S rRNA (uracil(1498)-N(3))-methyltransferase</fullName>
        <ecNumber evidence="3">2.1.1.193</ecNumber>
    </recommendedName>
</protein>
<dbReference type="EMBL" id="CAEZYB010000079">
    <property type="protein sequence ID" value="CAB4707304.1"/>
    <property type="molecule type" value="Genomic_DNA"/>
</dbReference>
<dbReference type="SUPFAM" id="SSF88697">
    <property type="entry name" value="PUA domain-like"/>
    <property type="match status" value="1"/>
</dbReference>
<dbReference type="InterPro" id="IPR015947">
    <property type="entry name" value="PUA-like_sf"/>
</dbReference>
<evidence type="ECO:0000313" key="15">
    <source>
        <dbReference type="EMBL" id="CAB4773061.1"/>
    </source>
</evidence>
<keyword evidence="8" id="KW-0949">S-adenosyl-L-methionine</keyword>
<evidence type="ECO:0000313" key="18">
    <source>
        <dbReference type="EMBL" id="CAB5049480.1"/>
    </source>
</evidence>
<dbReference type="GO" id="GO:0005737">
    <property type="term" value="C:cytoplasm"/>
    <property type="evidence" value="ECO:0007669"/>
    <property type="project" value="UniProtKB-SubCell"/>
</dbReference>
<evidence type="ECO:0000256" key="7">
    <source>
        <dbReference type="ARBA" id="ARBA00022679"/>
    </source>
</evidence>
<dbReference type="CDD" id="cd18084">
    <property type="entry name" value="RsmE-like"/>
    <property type="match status" value="1"/>
</dbReference>
<dbReference type="NCBIfam" id="TIGR00046">
    <property type="entry name" value="RsmE family RNA methyltransferase"/>
    <property type="match status" value="1"/>
</dbReference>
<keyword evidence="4" id="KW-0963">Cytoplasm</keyword>
<evidence type="ECO:0000313" key="13">
    <source>
        <dbReference type="EMBL" id="CAB4650152.1"/>
    </source>
</evidence>
<evidence type="ECO:0000313" key="19">
    <source>
        <dbReference type="EMBL" id="CAB5071564.1"/>
    </source>
</evidence>
<dbReference type="Pfam" id="PF20260">
    <property type="entry name" value="PUA_4"/>
    <property type="match status" value="1"/>
</dbReference>
<keyword evidence="6" id="KW-0489">Methyltransferase</keyword>
<evidence type="ECO:0000256" key="5">
    <source>
        <dbReference type="ARBA" id="ARBA00022552"/>
    </source>
</evidence>
<accession>A0A6J6VKN9</accession>
<name>A0A6J6VKN9_9ZZZZ</name>
<dbReference type="EMBL" id="CAEZZR010000050">
    <property type="protein sequence ID" value="CAB4773061.1"/>
    <property type="molecule type" value="Genomic_DNA"/>
</dbReference>
<evidence type="ECO:0000313" key="16">
    <source>
        <dbReference type="EMBL" id="CAB4826179.1"/>
    </source>
</evidence>
<evidence type="ECO:0000256" key="10">
    <source>
        <dbReference type="ARBA" id="ARBA00047944"/>
    </source>
</evidence>
<dbReference type="Gene3D" id="3.40.1280.10">
    <property type="match status" value="1"/>
</dbReference>
<dbReference type="EMBL" id="CAFABI010000044">
    <property type="protein sequence ID" value="CAB4826179.1"/>
    <property type="molecule type" value="Genomic_DNA"/>
</dbReference>
<keyword evidence="7" id="KW-0808">Transferase</keyword>
<evidence type="ECO:0000256" key="9">
    <source>
        <dbReference type="ARBA" id="ARBA00025699"/>
    </source>
</evidence>
<dbReference type="SUPFAM" id="SSF75217">
    <property type="entry name" value="alpha/beta knot"/>
    <property type="match status" value="1"/>
</dbReference>
<evidence type="ECO:0000256" key="2">
    <source>
        <dbReference type="ARBA" id="ARBA00005528"/>
    </source>
</evidence>
<dbReference type="EMBL" id="CAEZWO010000005">
    <property type="protein sequence ID" value="CAB4650152.1"/>
    <property type="molecule type" value="Genomic_DNA"/>
</dbReference>
<comment type="subcellular location">
    <subcellularLocation>
        <location evidence="1">Cytoplasm</location>
    </subcellularLocation>
</comment>